<evidence type="ECO:0000256" key="2">
    <source>
        <dbReference type="HAMAP-Rule" id="MF_02087"/>
    </source>
</evidence>
<comment type="similarity">
    <text evidence="2 4">Belongs to the pyridoxal phosphate-binding protein YggS/PROSC family.</text>
</comment>
<dbReference type="InterPro" id="IPR011078">
    <property type="entry name" value="PyrdxlP_homeostasis"/>
</dbReference>
<dbReference type="SUPFAM" id="SSF51419">
    <property type="entry name" value="PLP-binding barrel"/>
    <property type="match status" value="1"/>
</dbReference>
<dbReference type="InterPro" id="IPR001608">
    <property type="entry name" value="Ala_racemase_N"/>
</dbReference>
<dbReference type="STRING" id="39480.EUAN_11870"/>
<evidence type="ECO:0000259" key="5">
    <source>
        <dbReference type="Pfam" id="PF01168"/>
    </source>
</evidence>
<dbReference type="InterPro" id="IPR029066">
    <property type="entry name" value="PLP-binding_barrel"/>
</dbReference>
<dbReference type="PIRSF" id="PIRSF004848">
    <property type="entry name" value="YBL036c_PLPDEIII"/>
    <property type="match status" value="1"/>
</dbReference>
<comment type="function">
    <text evidence="2">Pyridoxal 5'-phosphate (PLP)-binding protein, which is involved in PLP homeostasis.</text>
</comment>
<dbReference type="NCBIfam" id="TIGR00044">
    <property type="entry name" value="YggS family pyridoxal phosphate-dependent enzyme"/>
    <property type="match status" value="1"/>
</dbReference>
<dbReference type="PANTHER" id="PTHR10146:SF14">
    <property type="entry name" value="PYRIDOXAL PHOSPHATE HOMEOSTASIS PROTEIN"/>
    <property type="match status" value="1"/>
</dbReference>
<dbReference type="Gene3D" id="3.20.20.10">
    <property type="entry name" value="Alanine racemase"/>
    <property type="match status" value="1"/>
</dbReference>
<dbReference type="HAMAP" id="MF_02087">
    <property type="entry name" value="PLP_homeostasis"/>
    <property type="match status" value="1"/>
</dbReference>
<comment type="cofactor">
    <cofactor evidence="3">
        <name>pyridoxal 5'-phosphate</name>
        <dbReference type="ChEBI" id="CHEBI:597326"/>
    </cofactor>
</comment>
<organism evidence="6 7">
    <name type="scientific">Andreesenia angusta</name>
    <dbReference type="NCBI Taxonomy" id="39480"/>
    <lineage>
        <taxon>Bacteria</taxon>
        <taxon>Bacillati</taxon>
        <taxon>Bacillota</taxon>
        <taxon>Tissierellia</taxon>
        <taxon>Tissierellales</taxon>
        <taxon>Gottschalkiaceae</taxon>
        <taxon>Andreesenia</taxon>
    </lineage>
</organism>
<comment type="caution">
    <text evidence="6">The sequence shown here is derived from an EMBL/GenBank/DDBJ whole genome shotgun (WGS) entry which is preliminary data.</text>
</comment>
<accession>A0A1S1V7S6</accession>
<dbReference type="PANTHER" id="PTHR10146">
    <property type="entry name" value="PROLINE SYNTHETASE CO-TRANSCRIBED BACTERIAL HOMOLOG PROTEIN"/>
    <property type="match status" value="1"/>
</dbReference>
<dbReference type="Pfam" id="PF01168">
    <property type="entry name" value="Ala_racemase_N"/>
    <property type="match status" value="1"/>
</dbReference>
<keyword evidence="1 2" id="KW-0663">Pyridoxal phosphate</keyword>
<keyword evidence="7" id="KW-1185">Reference proteome</keyword>
<dbReference type="AlphaFoldDB" id="A0A1S1V7S6"/>
<dbReference type="FunFam" id="3.20.20.10:FF:000018">
    <property type="entry name" value="Pyridoxal phosphate homeostasis protein"/>
    <property type="match status" value="1"/>
</dbReference>
<gene>
    <name evidence="6" type="ORF">EUAN_11870</name>
</gene>
<proteinExistence type="inferred from homology"/>
<protein>
    <recommendedName>
        <fullName evidence="2">Pyridoxal phosphate homeostasis protein</fullName>
        <shortName evidence="2">PLP homeostasis protein</shortName>
    </recommendedName>
</protein>
<dbReference type="EMBL" id="MKIE01000003">
    <property type="protein sequence ID" value="OHW62622.1"/>
    <property type="molecule type" value="Genomic_DNA"/>
</dbReference>
<dbReference type="Proteomes" id="UP000180254">
    <property type="component" value="Unassembled WGS sequence"/>
</dbReference>
<evidence type="ECO:0000256" key="3">
    <source>
        <dbReference type="PIRSR" id="PIRSR004848-1"/>
    </source>
</evidence>
<evidence type="ECO:0000256" key="1">
    <source>
        <dbReference type="ARBA" id="ARBA00022898"/>
    </source>
</evidence>
<dbReference type="CDD" id="cd00635">
    <property type="entry name" value="PLPDE_III_YBL036c_like"/>
    <property type="match status" value="1"/>
</dbReference>
<reference evidence="6 7" key="1">
    <citation type="submission" date="2016-09" db="EMBL/GenBank/DDBJ databases">
        <title>Genome sequence of Eubacterium angustum.</title>
        <authorList>
            <person name="Poehlein A."/>
            <person name="Daniel R."/>
        </authorList>
    </citation>
    <scope>NUCLEOTIDE SEQUENCE [LARGE SCALE GENOMIC DNA]</scope>
    <source>
        <strain evidence="6 7">DSM 1989</strain>
    </source>
</reference>
<feature type="domain" description="Alanine racemase N-terminal" evidence="5">
    <location>
        <begin position="32"/>
        <end position="229"/>
    </location>
</feature>
<evidence type="ECO:0000313" key="6">
    <source>
        <dbReference type="EMBL" id="OHW62622.1"/>
    </source>
</evidence>
<sequence length="233" mass="26538">MFKISIKENLEEVRTRIDKALSSKGKTVDDIVLIAVTKTKGVDMINEAIALGTTDIGENKVQEIQDKYEMIEGNPRIHMIGHLQTNKVKYIIDKVDLIHSLDRKSLAVEIQKRAEQKGIVAEVLIQVNVAEEESKFGLKVEEVASFAESLLSYPNIKVKGLMTIAPYEEDPEKTRYVFRTMKELYEEIKSKNYSNFDMEYLSMGMTNDYEIALEEGANMIRVGTGIFGKRNYN</sequence>
<evidence type="ECO:0000313" key="7">
    <source>
        <dbReference type="Proteomes" id="UP000180254"/>
    </source>
</evidence>
<feature type="modified residue" description="N6-(pyridoxal phosphate)lysine" evidence="2 3">
    <location>
        <position position="38"/>
    </location>
</feature>
<dbReference type="GO" id="GO:0030170">
    <property type="term" value="F:pyridoxal phosphate binding"/>
    <property type="evidence" value="ECO:0007669"/>
    <property type="project" value="UniProtKB-UniRule"/>
</dbReference>
<evidence type="ECO:0000256" key="4">
    <source>
        <dbReference type="RuleBase" id="RU004514"/>
    </source>
</evidence>
<name>A0A1S1V7S6_9FIRM</name>